<comment type="caution">
    <text evidence="2">The sequence shown here is derived from an EMBL/GenBank/DDBJ whole genome shotgun (WGS) entry which is preliminary data.</text>
</comment>
<dbReference type="Proteomes" id="UP000591131">
    <property type="component" value="Unassembled WGS sequence"/>
</dbReference>
<evidence type="ECO:0000256" key="1">
    <source>
        <dbReference type="SAM" id="MobiDB-lite"/>
    </source>
</evidence>
<sequence>MATRAAYASPTSPLLAPPLLMPFQLAEPVSGDIPYIEDEPPVICADGTRLPRPPVLQPGDIGPMQYLHQKAMAEAASRTPPSRTPAGTPCYSCGPTLFPDSIERHYNEAIARRHFREAQAAAMAEALAKSHAEERRPKRWRNVARARRLEIDTDLDDREVHTRFMFAISSRKLNLYEPVKGTSEYYRLLHRDTAKPIYWRDDCYSPVRPRPLIDQIRDRIDLIYFTAPAPPRPGVFEVVVEESPPVKETATHCISLKWLSRAVKRVCGRRRRCEASREDEIRTFAPVTRWSFTNENENGVQLGCLKSDVTPLCTCSSDPLLSVKQRSSVLTVAKREADMLASLTGSVESTPTTALRTYSLFQPAKDLSRIPRLDGTTAPNLCQGPERRVVGHSVMFEKKPPMVHTLYSKTWARQSYGQVGEKRHRANERSGKFEDNRSSYGPSRGIPQLSTASLSTMFQRRRNLLLHDT</sequence>
<dbReference type="AlphaFoldDB" id="A0A7J6MKZ7"/>
<feature type="region of interest" description="Disordered" evidence="1">
    <location>
        <begin position="417"/>
        <end position="448"/>
    </location>
</feature>
<keyword evidence="3" id="KW-1185">Reference proteome</keyword>
<gene>
    <name evidence="2" type="ORF">FOL47_000826</name>
</gene>
<evidence type="ECO:0000313" key="3">
    <source>
        <dbReference type="Proteomes" id="UP000591131"/>
    </source>
</evidence>
<dbReference type="EMBL" id="JAAPAO010000117">
    <property type="protein sequence ID" value="KAF4672175.1"/>
    <property type="molecule type" value="Genomic_DNA"/>
</dbReference>
<name>A0A7J6MKZ7_PERCH</name>
<organism evidence="2 3">
    <name type="scientific">Perkinsus chesapeaki</name>
    <name type="common">Clam parasite</name>
    <name type="synonym">Perkinsus andrewsi</name>
    <dbReference type="NCBI Taxonomy" id="330153"/>
    <lineage>
        <taxon>Eukaryota</taxon>
        <taxon>Sar</taxon>
        <taxon>Alveolata</taxon>
        <taxon>Perkinsozoa</taxon>
        <taxon>Perkinsea</taxon>
        <taxon>Perkinsida</taxon>
        <taxon>Perkinsidae</taxon>
        <taxon>Perkinsus</taxon>
    </lineage>
</organism>
<evidence type="ECO:0000313" key="2">
    <source>
        <dbReference type="EMBL" id="KAF4672175.1"/>
    </source>
</evidence>
<accession>A0A7J6MKZ7</accession>
<protein>
    <submittedName>
        <fullName evidence="2">Uncharacterized protein</fullName>
    </submittedName>
</protein>
<reference evidence="2 3" key="1">
    <citation type="submission" date="2020-04" db="EMBL/GenBank/DDBJ databases">
        <title>Perkinsus chesapeaki whole genome sequence.</title>
        <authorList>
            <person name="Bogema D.R."/>
        </authorList>
    </citation>
    <scope>NUCLEOTIDE SEQUENCE [LARGE SCALE GENOMIC DNA]</scope>
    <source>
        <strain evidence="2">ATCC PRA-425</strain>
    </source>
</reference>
<feature type="compositionally biased region" description="Basic and acidic residues" evidence="1">
    <location>
        <begin position="427"/>
        <end position="437"/>
    </location>
</feature>
<proteinExistence type="predicted"/>